<dbReference type="PANTHER" id="PTHR36114">
    <property type="entry name" value="16.7 KDA PROTEIN IN WHIE LOCUS"/>
    <property type="match status" value="1"/>
</dbReference>
<evidence type="ECO:0000313" key="2">
    <source>
        <dbReference type="EMBL" id="NVD26590.1"/>
    </source>
</evidence>
<dbReference type="Proteomes" id="UP000652427">
    <property type="component" value="Unassembled WGS sequence"/>
</dbReference>
<protein>
    <submittedName>
        <fullName evidence="2">Cupin domain-containing protein</fullName>
    </submittedName>
</protein>
<accession>A0ABX2MYR9</accession>
<proteinExistence type="predicted"/>
<keyword evidence="3" id="KW-1185">Reference proteome</keyword>
<comment type="caution">
    <text evidence="2">The sequence shown here is derived from an EMBL/GenBank/DDBJ whole genome shotgun (WGS) entry which is preliminary data.</text>
</comment>
<evidence type="ECO:0000313" key="3">
    <source>
        <dbReference type="Proteomes" id="UP000652427"/>
    </source>
</evidence>
<dbReference type="SUPFAM" id="SSF51182">
    <property type="entry name" value="RmlC-like cupins"/>
    <property type="match status" value="1"/>
</dbReference>
<dbReference type="PANTHER" id="PTHR36114:SF1">
    <property type="entry name" value="16.7 KDA PROTEIN IN WHIE LOCUS"/>
    <property type="match status" value="1"/>
</dbReference>
<dbReference type="InterPro" id="IPR011051">
    <property type="entry name" value="RmlC_Cupin_sf"/>
</dbReference>
<evidence type="ECO:0000259" key="1">
    <source>
        <dbReference type="Pfam" id="PF07883"/>
    </source>
</evidence>
<organism evidence="2 3">
    <name type="scientific">Parasphingorhabdus flavimaris</name>
    <dbReference type="NCBI Taxonomy" id="266812"/>
    <lineage>
        <taxon>Bacteria</taxon>
        <taxon>Pseudomonadati</taxon>
        <taxon>Pseudomonadota</taxon>
        <taxon>Alphaproteobacteria</taxon>
        <taxon>Sphingomonadales</taxon>
        <taxon>Sphingomonadaceae</taxon>
        <taxon>Parasphingorhabdus</taxon>
    </lineage>
</organism>
<dbReference type="Gene3D" id="2.60.120.10">
    <property type="entry name" value="Jelly Rolls"/>
    <property type="match status" value="1"/>
</dbReference>
<dbReference type="InterPro" id="IPR052044">
    <property type="entry name" value="PKS_Associated_Protein"/>
</dbReference>
<dbReference type="Pfam" id="PF07883">
    <property type="entry name" value="Cupin_2"/>
    <property type="match status" value="1"/>
</dbReference>
<dbReference type="CDD" id="cd02226">
    <property type="entry name" value="cupin_YdbB-like"/>
    <property type="match status" value="1"/>
</dbReference>
<gene>
    <name evidence="2" type="ORF">HUO14_01575</name>
</gene>
<sequence length="120" mass="13420">MDKVNLTDAFASFSDHWSPKVAGEINDAQVKLVKFEGKFDWHHHEQEDELFLVVKGVMRMGLRTGDIDVREGELIIIPKGVEHCPEALGGECHVLLLEPKSILNTGNVITEKTVSDLDKL</sequence>
<dbReference type="InterPro" id="IPR014710">
    <property type="entry name" value="RmlC-like_jellyroll"/>
</dbReference>
<reference evidence="2 3" key="1">
    <citation type="submission" date="2020-06" db="EMBL/GenBank/DDBJ databases">
        <authorList>
            <person name="Kim S.-J."/>
            <person name="Park S.-J."/>
        </authorList>
    </citation>
    <scope>NUCLEOTIDE SEQUENCE [LARGE SCALE GENOMIC DNA]</scope>
    <source>
        <strain evidence="2 3">SW-151</strain>
    </source>
</reference>
<dbReference type="InterPro" id="IPR013096">
    <property type="entry name" value="Cupin_2"/>
</dbReference>
<feature type="domain" description="Cupin type-2" evidence="1">
    <location>
        <begin position="38"/>
        <end position="94"/>
    </location>
</feature>
<name>A0ABX2MYR9_9SPHN</name>
<dbReference type="EMBL" id="JABWMH010000001">
    <property type="protein sequence ID" value="NVD26590.1"/>
    <property type="molecule type" value="Genomic_DNA"/>
</dbReference>